<sequence>MNRLVRRLLGRPSISERYESFGRALAESMAAGLRDPRPLTAEEWAELDAYTGAVARRSFSALYDDED</sequence>
<reference evidence="1" key="1">
    <citation type="submission" date="2022-03" db="EMBL/GenBank/DDBJ databases">
        <title>Streptomyces 7R015 and 7R016 isolated from Barleria lupulina in Thailand.</title>
        <authorList>
            <person name="Kanchanasin P."/>
            <person name="Phongsopitanun W."/>
            <person name="Tanasupawat S."/>
        </authorList>
    </citation>
    <scope>NUCLEOTIDE SEQUENCE</scope>
    <source>
        <strain evidence="1">7R015</strain>
    </source>
</reference>
<evidence type="ECO:0000313" key="1">
    <source>
        <dbReference type="EMBL" id="MCI3277511.1"/>
    </source>
</evidence>
<gene>
    <name evidence="1" type="ORF">MQP27_41230</name>
</gene>
<keyword evidence="2" id="KW-1185">Reference proteome</keyword>
<name>A0ABS9YLT9_9ACTN</name>
<accession>A0ABS9YLT9</accession>
<proteinExistence type="predicted"/>
<dbReference type="RefSeq" id="WP_242775300.1">
    <property type="nucleotide sequence ID" value="NZ_JALDAY010000015.1"/>
</dbReference>
<protein>
    <submittedName>
        <fullName evidence="1">Uncharacterized protein</fullName>
    </submittedName>
</protein>
<dbReference type="Proteomes" id="UP001165269">
    <property type="component" value="Unassembled WGS sequence"/>
</dbReference>
<dbReference type="EMBL" id="JALDAY010000015">
    <property type="protein sequence ID" value="MCI3277511.1"/>
    <property type="molecule type" value="Genomic_DNA"/>
</dbReference>
<evidence type="ECO:0000313" key="2">
    <source>
        <dbReference type="Proteomes" id="UP001165269"/>
    </source>
</evidence>
<comment type="caution">
    <text evidence="1">The sequence shown here is derived from an EMBL/GenBank/DDBJ whole genome shotgun (WGS) entry which is preliminary data.</text>
</comment>
<organism evidence="1 2">
    <name type="scientific">Streptomyces cylindrosporus</name>
    <dbReference type="NCBI Taxonomy" id="2927583"/>
    <lineage>
        <taxon>Bacteria</taxon>
        <taxon>Bacillati</taxon>
        <taxon>Actinomycetota</taxon>
        <taxon>Actinomycetes</taxon>
        <taxon>Kitasatosporales</taxon>
        <taxon>Streptomycetaceae</taxon>
        <taxon>Streptomyces</taxon>
    </lineage>
</organism>